<dbReference type="GeneID" id="66104578"/>
<name>A0A9P8ATQ1_9AGAR</name>
<feature type="transmembrane region" description="Helical" evidence="1">
    <location>
        <begin position="151"/>
        <end position="175"/>
    </location>
</feature>
<keyword evidence="1" id="KW-1133">Transmembrane helix</keyword>
<reference evidence="2" key="1">
    <citation type="submission" date="2020-11" db="EMBL/GenBank/DDBJ databases">
        <title>Adaptations for nitrogen fixation in a non-lichenized fungal sporocarp promotes dispersal by wood-feeding termites.</title>
        <authorList>
            <consortium name="DOE Joint Genome Institute"/>
            <person name="Koch R.A."/>
            <person name="Yoon G."/>
            <person name="Arayal U."/>
            <person name="Lail K."/>
            <person name="Amirebrahimi M."/>
            <person name="Labutti K."/>
            <person name="Lipzen A."/>
            <person name="Riley R."/>
            <person name="Barry K."/>
            <person name="Henrissat B."/>
            <person name="Grigoriev I.V."/>
            <person name="Herr J.R."/>
            <person name="Aime M.C."/>
        </authorList>
    </citation>
    <scope>NUCLEOTIDE SEQUENCE</scope>
    <source>
        <strain evidence="2">MCA 3950</strain>
    </source>
</reference>
<comment type="caution">
    <text evidence="2">The sequence shown here is derived from an EMBL/GenBank/DDBJ whole genome shotgun (WGS) entry which is preliminary data.</text>
</comment>
<dbReference type="EMBL" id="MU250531">
    <property type="protein sequence ID" value="KAG7447663.1"/>
    <property type="molecule type" value="Genomic_DNA"/>
</dbReference>
<gene>
    <name evidence="2" type="ORF">BT62DRAFT_787351</name>
</gene>
<keyword evidence="1" id="KW-0472">Membrane</keyword>
<sequence>MYVFLTLYRYLADLLRDSIMAVAAATSVTVKDEEITPPRKKPHCRMCGMPMQGHHREPIYGTTVCPSEDIAYVSSVAASGFPPVKEEDVKPIIRRTPNARRRKSRVQFTPGPEVPQPRLFTKEGIVESSRMPGSIAPDNELMHAPPRMATWCQLGFVGFMGGASFFLLFYLVLVISD</sequence>
<accession>A0A9P8ATQ1</accession>
<evidence type="ECO:0000313" key="3">
    <source>
        <dbReference type="Proteomes" id="UP000812287"/>
    </source>
</evidence>
<keyword evidence="1" id="KW-0812">Transmembrane</keyword>
<organism evidence="2 3">
    <name type="scientific">Guyanagaster necrorhizus</name>
    <dbReference type="NCBI Taxonomy" id="856835"/>
    <lineage>
        <taxon>Eukaryota</taxon>
        <taxon>Fungi</taxon>
        <taxon>Dikarya</taxon>
        <taxon>Basidiomycota</taxon>
        <taxon>Agaricomycotina</taxon>
        <taxon>Agaricomycetes</taxon>
        <taxon>Agaricomycetidae</taxon>
        <taxon>Agaricales</taxon>
        <taxon>Marasmiineae</taxon>
        <taxon>Physalacriaceae</taxon>
        <taxon>Guyanagaster</taxon>
    </lineage>
</organism>
<evidence type="ECO:0000313" key="2">
    <source>
        <dbReference type="EMBL" id="KAG7447663.1"/>
    </source>
</evidence>
<dbReference type="AlphaFoldDB" id="A0A9P8ATQ1"/>
<keyword evidence="3" id="KW-1185">Reference proteome</keyword>
<dbReference type="RefSeq" id="XP_043041163.1">
    <property type="nucleotide sequence ID" value="XM_043182282.1"/>
</dbReference>
<protein>
    <submittedName>
        <fullName evidence="2">Uncharacterized protein</fullName>
    </submittedName>
</protein>
<proteinExistence type="predicted"/>
<dbReference type="Proteomes" id="UP000812287">
    <property type="component" value="Unassembled WGS sequence"/>
</dbReference>
<evidence type="ECO:0000256" key="1">
    <source>
        <dbReference type="SAM" id="Phobius"/>
    </source>
</evidence>
<dbReference type="OrthoDB" id="3252109at2759"/>